<evidence type="ECO:0000313" key="1">
    <source>
        <dbReference type="EMBL" id="ARN77685.1"/>
    </source>
</evidence>
<organism evidence="1 2">
    <name type="scientific">Nonlabens spongiae</name>
    <dbReference type="NCBI Taxonomy" id="331648"/>
    <lineage>
        <taxon>Bacteria</taxon>
        <taxon>Pseudomonadati</taxon>
        <taxon>Bacteroidota</taxon>
        <taxon>Flavobacteriia</taxon>
        <taxon>Flavobacteriales</taxon>
        <taxon>Flavobacteriaceae</taxon>
        <taxon>Nonlabens</taxon>
    </lineage>
</organism>
<evidence type="ECO:0000313" key="2">
    <source>
        <dbReference type="Proteomes" id="UP000193431"/>
    </source>
</evidence>
<keyword evidence="2" id="KW-1185">Reference proteome</keyword>
<proteinExistence type="predicted"/>
<reference evidence="1 2" key="1">
    <citation type="submission" date="2016-11" db="EMBL/GenBank/DDBJ databases">
        <title>Trade-off between light-utilization and light-protection in marine flavobacteria.</title>
        <authorList>
            <person name="Kumagai Y."/>
        </authorList>
    </citation>
    <scope>NUCLEOTIDE SEQUENCE [LARGE SCALE GENOMIC DNA]</scope>
    <source>
        <strain evidence="1 2">JCM 13191</strain>
    </source>
</reference>
<accession>A0A1W6MJ99</accession>
<dbReference type="RefSeq" id="WP_085766485.1">
    <property type="nucleotide sequence ID" value="NZ_CP019344.1"/>
</dbReference>
<sequence>MRKFVGLLLITVFMWSCEDVVELDLNNADPRLVIDASIELEEDGTTVAQVLLSRTADFYTEENPLVEGAVVTVSDDQGNNYILTDVGFGLYSAEIITAEDGVSYTLRIEDGNDIYTATEQLVRTSPLIEVEQEIVTGFGDDVLKLTAFYNDPPGLGNYYLFEYLDPLNEQVDVGDDEFLDGNTSPTIFFFEDFEAGDLATFRSKGIDQECYNFYRKLLDQSGEGSGGGPFSTPPATVRGNIINSTNPERYPFGYFRVSEVFTLEYTIQPTD</sequence>
<evidence type="ECO:0008006" key="3">
    <source>
        <dbReference type="Google" id="ProtNLM"/>
    </source>
</evidence>
<name>A0A1W6MJ99_9FLAO</name>
<dbReference type="OrthoDB" id="1430047at2"/>
<gene>
    <name evidence="1" type="ORF">BST97_06560</name>
</gene>
<dbReference type="InterPro" id="IPR025345">
    <property type="entry name" value="DUF4249"/>
</dbReference>
<dbReference type="STRING" id="331648.BST97_06560"/>
<dbReference type="EMBL" id="CP019344">
    <property type="protein sequence ID" value="ARN77685.1"/>
    <property type="molecule type" value="Genomic_DNA"/>
</dbReference>
<dbReference type="Pfam" id="PF14054">
    <property type="entry name" value="DUF4249"/>
    <property type="match status" value="1"/>
</dbReference>
<dbReference type="AlphaFoldDB" id="A0A1W6MJ99"/>
<dbReference type="Proteomes" id="UP000193431">
    <property type="component" value="Chromosome"/>
</dbReference>
<protein>
    <recommendedName>
        <fullName evidence="3">DUF4249 domain-containing protein</fullName>
    </recommendedName>
</protein>